<evidence type="ECO:0000256" key="1">
    <source>
        <dbReference type="ARBA" id="ARBA00023118"/>
    </source>
</evidence>
<evidence type="ECO:0000313" key="5">
    <source>
        <dbReference type="Proteomes" id="UP000663722"/>
    </source>
</evidence>
<sequence length="817" mass="93071">MADIIVGKIHSLNAKFGLARCEQLGNKDIRFPIKDANGNLIVPELKMGMFLGFERAHLEPWLGNCFKAATYQAEKDPEKKNESSNTSEPETPGRDTEVPNRDMFTYPYNFVHPANPLHEKKPVCGLHDRFYANRHSGEIVCVLTTKTPVFIPSSQEWKKAVTLEGHTKEKPKIHWEKPFYTLPDDTFAIPGSSLRGMIRSVAETASNSCFSVFDDNSRFAYRLTKRLPFRRPGRIVKVGESLKISQMGIVKISMDALSVLGIPNHVSVSCDDNKIKFMCVDCFRRGEPEVIWAKHDGKEWPNISPKEITGTKGKVVDRSGRYFIEKDGMSYRLPKPMGQKYRNTTVSFKAKKFPRFSRGAQWYVSEISGEPTIGRMKTGWVKWADVGKEGTTKKTHQVFFEETRPRTFETSDTVIENYKIAQEGKDNKNPKKLEENQLVFFTCDNEEKFVTSIGPVRMHKDVYRYSTGHFLKQLGKDVTGDEDTFTPCDDPDRVCPVCQLFGFIPEQKDKSEQGIAGRIFISTAKLISAVPESVPVPLRILGGPKPKYYPFYLTGEKGKIHQGFDNDRPNGRYSWESDLARMPGRKFYWHHPNFVNQPENKDYLSHHPGENGEKIEEPRTDQNITARALPAACEFRFAVRFENLSSEELGLLLFAIDFNDKADGNHCHHVGMGKSLGMGTVMLRIDAVKLTDRKERYSSLQKSGELERDETLKCLERAREEFANTMSAKNGGGSFEEIPNIRDMLRITDITNPSESSDVRYRPLNLRPDENYAWFGGGTVRRDGWSRGRKYIRPHQKLPSVAEVVENNVRVGQGEWD</sequence>
<dbReference type="Proteomes" id="UP000663722">
    <property type="component" value="Chromosome"/>
</dbReference>
<dbReference type="InterPro" id="IPR005537">
    <property type="entry name" value="RAMP_III_fam"/>
</dbReference>
<gene>
    <name evidence="4" type="ORF">dnm_052960</name>
</gene>
<feature type="domain" description="CRISPR type III-associated protein" evidence="3">
    <location>
        <begin position="487"/>
        <end position="681"/>
    </location>
</feature>
<dbReference type="AlphaFoldDB" id="A0A975GPQ2"/>
<feature type="compositionally biased region" description="Basic and acidic residues" evidence="2">
    <location>
        <begin position="73"/>
        <end position="82"/>
    </location>
</feature>
<dbReference type="EMBL" id="CP061800">
    <property type="protein sequence ID" value="QTA89246.1"/>
    <property type="molecule type" value="Genomic_DNA"/>
</dbReference>
<protein>
    <submittedName>
        <fullName evidence="4">CRISPR type III-associated RAMP domain-containing protein</fullName>
    </submittedName>
</protein>
<dbReference type="KEGG" id="dmm:dnm_052960"/>
<dbReference type="GO" id="GO:0051607">
    <property type="term" value="P:defense response to virus"/>
    <property type="evidence" value="ECO:0007669"/>
    <property type="project" value="UniProtKB-KW"/>
</dbReference>
<feature type="domain" description="CRISPR type III-associated protein" evidence="3">
    <location>
        <begin position="143"/>
        <end position="207"/>
    </location>
</feature>
<feature type="region of interest" description="Disordered" evidence="2">
    <location>
        <begin position="73"/>
        <end position="100"/>
    </location>
</feature>
<organism evidence="4 5">
    <name type="scientific">Desulfonema magnum</name>
    <dbReference type="NCBI Taxonomy" id="45655"/>
    <lineage>
        <taxon>Bacteria</taxon>
        <taxon>Pseudomonadati</taxon>
        <taxon>Thermodesulfobacteriota</taxon>
        <taxon>Desulfobacteria</taxon>
        <taxon>Desulfobacterales</taxon>
        <taxon>Desulfococcaceae</taxon>
        <taxon>Desulfonema</taxon>
    </lineage>
</organism>
<dbReference type="NCBIfam" id="TIGR03986">
    <property type="entry name" value="TIGR03986 family CRISPR-associated RAMP protein"/>
    <property type="match status" value="1"/>
</dbReference>
<dbReference type="Pfam" id="PF03787">
    <property type="entry name" value="RAMPs"/>
    <property type="match status" value="2"/>
</dbReference>
<feature type="compositionally biased region" description="Basic and acidic residues" evidence="2">
    <location>
        <begin position="91"/>
        <end position="100"/>
    </location>
</feature>
<dbReference type="InterPro" id="IPR023825">
    <property type="entry name" value="CRISPR-assoc_RAMP_BGP1436"/>
</dbReference>
<evidence type="ECO:0000256" key="2">
    <source>
        <dbReference type="SAM" id="MobiDB-lite"/>
    </source>
</evidence>
<evidence type="ECO:0000313" key="4">
    <source>
        <dbReference type="EMBL" id="QTA89246.1"/>
    </source>
</evidence>
<keyword evidence="5" id="KW-1185">Reference proteome</keyword>
<accession>A0A975GPQ2</accession>
<dbReference type="RefSeq" id="WP_207677971.1">
    <property type="nucleotide sequence ID" value="NZ_CP061800.1"/>
</dbReference>
<reference evidence="4" key="1">
    <citation type="journal article" date="2021" name="Microb. Physiol.">
        <title>Proteogenomic Insights into the Physiology of Marine, Sulfate-Reducing, Filamentous Desulfonema limicola and Desulfonema magnum.</title>
        <authorList>
            <person name="Schnaars V."/>
            <person name="Wohlbrand L."/>
            <person name="Scheve S."/>
            <person name="Hinrichs C."/>
            <person name="Reinhardt R."/>
            <person name="Rabus R."/>
        </authorList>
    </citation>
    <scope>NUCLEOTIDE SEQUENCE</scope>
    <source>
        <strain evidence="4">4be13</strain>
    </source>
</reference>
<name>A0A975GPQ2_9BACT</name>
<keyword evidence="1" id="KW-0051">Antiviral defense</keyword>
<proteinExistence type="predicted"/>
<evidence type="ECO:0000259" key="3">
    <source>
        <dbReference type="Pfam" id="PF03787"/>
    </source>
</evidence>